<evidence type="ECO:0000256" key="1">
    <source>
        <dbReference type="ARBA" id="ARBA00008853"/>
    </source>
</evidence>
<keyword evidence="3" id="KW-0862">Zinc</keyword>
<comment type="caution">
    <text evidence="5">The sequence shown here is derived from an EMBL/GenBank/DDBJ whole genome shotgun (WGS) entry which is preliminary data.</text>
</comment>
<dbReference type="Proteomes" id="UP000761534">
    <property type="component" value="Unassembled WGS sequence"/>
</dbReference>
<name>A0A642V2H5_9ASCO</name>
<dbReference type="PRINTS" id="PR01790">
    <property type="entry name" value="SMP30FAMILY"/>
</dbReference>
<dbReference type="AlphaFoldDB" id="A0A642V2H5"/>
<dbReference type="Pfam" id="PF08450">
    <property type="entry name" value="SGL"/>
    <property type="match status" value="1"/>
</dbReference>
<evidence type="ECO:0000313" key="6">
    <source>
        <dbReference type="Proteomes" id="UP000761534"/>
    </source>
</evidence>
<dbReference type="PANTHER" id="PTHR10907">
    <property type="entry name" value="REGUCALCIN"/>
    <property type="match status" value="1"/>
</dbReference>
<dbReference type="InterPro" id="IPR011042">
    <property type="entry name" value="6-blade_b-propeller_TolB-like"/>
</dbReference>
<feature type="binding site" evidence="3">
    <location>
        <position position="169"/>
    </location>
    <ligand>
        <name>a divalent metal cation</name>
        <dbReference type="ChEBI" id="CHEBI:60240"/>
    </ligand>
</feature>
<feature type="binding site" evidence="3">
    <location>
        <position position="218"/>
    </location>
    <ligand>
        <name>a divalent metal cation</name>
        <dbReference type="ChEBI" id="CHEBI:60240"/>
    </ligand>
</feature>
<dbReference type="Gene3D" id="2.120.10.30">
    <property type="entry name" value="TolB, C-terminal domain"/>
    <property type="match status" value="1"/>
</dbReference>
<comment type="cofactor">
    <cofactor evidence="3">
        <name>Zn(2+)</name>
        <dbReference type="ChEBI" id="CHEBI:29105"/>
    </cofactor>
    <text evidence="3">Binds 1 divalent metal cation per subunit.</text>
</comment>
<accession>A0A642V2H5</accession>
<evidence type="ECO:0000256" key="3">
    <source>
        <dbReference type="PIRSR" id="PIRSR605511-2"/>
    </source>
</evidence>
<comment type="similarity">
    <text evidence="1">Belongs to the SMP-30/CGR1 family.</text>
</comment>
<evidence type="ECO:0000259" key="4">
    <source>
        <dbReference type="Pfam" id="PF08450"/>
    </source>
</evidence>
<feature type="domain" description="SMP-30/Gluconolactonase/LRE-like region" evidence="4">
    <location>
        <begin position="18"/>
        <end position="277"/>
    </location>
</feature>
<dbReference type="InterPro" id="IPR005511">
    <property type="entry name" value="SMP-30"/>
</dbReference>
<dbReference type="InterPro" id="IPR013658">
    <property type="entry name" value="SGL"/>
</dbReference>
<feature type="binding site" evidence="3">
    <location>
        <position position="20"/>
    </location>
    <ligand>
        <name>a divalent metal cation</name>
        <dbReference type="ChEBI" id="CHEBI:60240"/>
    </ligand>
</feature>
<feature type="binding site" evidence="3">
    <location>
        <position position="119"/>
    </location>
    <ligand>
        <name>substrate</name>
    </ligand>
</feature>
<dbReference type="OrthoDB" id="423498at2759"/>
<dbReference type="EMBL" id="SWFS01000334">
    <property type="protein sequence ID" value="KAA8909724.1"/>
    <property type="molecule type" value="Genomic_DNA"/>
</dbReference>
<keyword evidence="3" id="KW-0479">Metal-binding</keyword>
<dbReference type="SUPFAM" id="SSF63829">
    <property type="entry name" value="Calcium-dependent phosphotriesterase"/>
    <property type="match status" value="1"/>
</dbReference>
<proteinExistence type="inferred from homology"/>
<gene>
    <name evidence="5" type="ORF">TRICI_004373</name>
</gene>
<organism evidence="5 6">
    <name type="scientific">Trichomonascus ciferrii</name>
    <dbReference type="NCBI Taxonomy" id="44093"/>
    <lineage>
        <taxon>Eukaryota</taxon>
        <taxon>Fungi</taxon>
        <taxon>Dikarya</taxon>
        <taxon>Ascomycota</taxon>
        <taxon>Saccharomycotina</taxon>
        <taxon>Dipodascomycetes</taxon>
        <taxon>Dipodascales</taxon>
        <taxon>Trichomonascaceae</taxon>
        <taxon>Trichomonascus</taxon>
        <taxon>Trichomonascus ciferrii complex</taxon>
    </lineage>
</organism>
<feature type="active site" description="Proton donor/acceptor" evidence="2">
    <location>
        <position position="218"/>
    </location>
</feature>
<feature type="binding site" evidence="3">
    <location>
        <position position="121"/>
    </location>
    <ligand>
        <name>substrate</name>
    </ligand>
</feature>
<evidence type="ECO:0000256" key="2">
    <source>
        <dbReference type="PIRSR" id="PIRSR605511-1"/>
    </source>
</evidence>
<keyword evidence="6" id="KW-1185">Reference proteome</keyword>
<protein>
    <recommendedName>
        <fullName evidence="4">SMP-30/Gluconolactonase/LRE-like region domain-containing protein</fullName>
    </recommendedName>
</protein>
<dbReference type="GO" id="GO:0004341">
    <property type="term" value="F:gluconolactonase activity"/>
    <property type="evidence" value="ECO:0007669"/>
    <property type="project" value="TreeGrafter"/>
</dbReference>
<dbReference type="GO" id="GO:0005509">
    <property type="term" value="F:calcium ion binding"/>
    <property type="evidence" value="ECO:0007669"/>
    <property type="project" value="TreeGrafter"/>
</dbReference>
<evidence type="ECO:0000313" key="5">
    <source>
        <dbReference type="EMBL" id="KAA8909724.1"/>
    </source>
</evidence>
<reference evidence="5" key="1">
    <citation type="journal article" date="2019" name="G3 (Bethesda)">
        <title>Genome Assemblies of Two Rare Opportunistic Yeast Pathogens: Diutina rugosa (syn. Candida rugosa) and Trichomonascus ciferrii (syn. Candida ciferrii).</title>
        <authorList>
            <person name="Mixao V."/>
            <person name="Saus E."/>
            <person name="Hansen A.P."/>
            <person name="Lass-Florl C."/>
            <person name="Gabaldon T."/>
        </authorList>
    </citation>
    <scope>NUCLEOTIDE SEQUENCE</scope>
    <source>
        <strain evidence="5">CBS 4856</strain>
    </source>
</reference>
<sequence>MVETVEVNDVYLAPHCRLGEGPLYDPKSDILLWVDIIGKKVHWVDYSRSDDVEYTRKSHKWVSVNNYVGCMGLTDQRLKYIAAAELGFGVVDLTQAKGQGEELEIEYKDVVHKPEDMMRFNDGVIDPVGRFFAGSMWEWRGAPHSNGKLYCLDAEGFVSVAHEGIGTPNGMAFSQDAKTFFLTDSDKQTIFKFDYDVKTGALSNQREFLKVDGGMVPDGFHMDTAGNFWIAIWGGNAVRKYSPQGEVLQEYKFPAQRISCTAFAGKNMDELVVTSASLHLRDPDYVYPETGEADKGGDIFRIKLPGVTGANRNVYKLN</sequence>
<dbReference type="VEuPathDB" id="FungiDB:TRICI_004373"/>
<dbReference type="PANTHER" id="PTHR10907:SF47">
    <property type="entry name" value="REGUCALCIN"/>
    <property type="match status" value="1"/>
</dbReference>